<evidence type="ECO:0000313" key="7">
    <source>
        <dbReference type="EMBL" id="TYA14563.1"/>
    </source>
</evidence>
<dbReference type="PANTHER" id="PTHR30509">
    <property type="entry name" value="P-HYDROXYBENZOIC ACID EFFLUX PUMP SUBUNIT-RELATED"/>
    <property type="match status" value="1"/>
</dbReference>
<dbReference type="Proteomes" id="UP000325218">
    <property type="component" value="Unassembled WGS sequence"/>
</dbReference>
<proteinExistence type="predicted"/>
<dbReference type="EMBL" id="VSDO01000001">
    <property type="protein sequence ID" value="TYA14563.1"/>
    <property type="molecule type" value="Genomic_DNA"/>
</dbReference>
<evidence type="ECO:0000256" key="1">
    <source>
        <dbReference type="ARBA" id="ARBA00004651"/>
    </source>
</evidence>
<sequence>MKWIIGLRNIKTGLAICICILISALLKLEYPFYAAIATIISMENSVTNSFTAGKYRTMGTVVGAIVGAGFAFIEPGNAVYCAIGVMIVIYICNLLKWNKSVSIGCIVFLAIMLNLQPGESPLFYGINRITDTLIGIAVAVIVNYAVFPPKHEVSLHKERKALGRRMADVFGQIAGRGEQVDLKRLRSELGNLEKYYRLCKDEFHLKKDVGDTMEQIGEEIESYRHIYEHLIILRRIVDEHGLKFAANTEVKAKSMDCGRTVQAPTAAEAEAGYPETDLGRRIAIVYDYHVNWVYNKMQELGLPVPLKQMIRRVEVPE</sequence>
<dbReference type="PANTHER" id="PTHR30509:SF9">
    <property type="entry name" value="MULTIDRUG RESISTANCE PROTEIN MDTO"/>
    <property type="match status" value="1"/>
</dbReference>
<dbReference type="InterPro" id="IPR010343">
    <property type="entry name" value="ArAE_1"/>
</dbReference>
<keyword evidence="2" id="KW-1003">Cell membrane</keyword>
<gene>
    <name evidence="7" type="ORF">FRY98_02425</name>
</gene>
<evidence type="ECO:0000256" key="4">
    <source>
        <dbReference type="ARBA" id="ARBA00022989"/>
    </source>
</evidence>
<reference evidence="7 8" key="1">
    <citation type="submission" date="2019-08" db="EMBL/GenBank/DDBJ databases">
        <title>Genome sequencing of Paenibacillus faecis DSM 23593(T).</title>
        <authorList>
            <person name="Kook J.-K."/>
            <person name="Park S.-N."/>
            <person name="Lim Y.K."/>
        </authorList>
    </citation>
    <scope>NUCLEOTIDE SEQUENCE [LARGE SCALE GENOMIC DNA]</scope>
    <source>
        <strain evidence="7 8">DSM 23593</strain>
    </source>
</reference>
<protein>
    <submittedName>
        <fullName evidence="7">Aromatic acid exporter family protein</fullName>
    </submittedName>
</protein>
<dbReference type="RefSeq" id="WP_148450158.1">
    <property type="nucleotide sequence ID" value="NZ_VSDO01000001.1"/>
</dbReference>
<accession>A0A5D0CXX1</accession>
<comment type="caution">
    <text evidence="7">The sequence shown here is derived from an EMBL/GenBank/DDBJ whole genome shotgun (WGS) entry which is preliminary data.</text>
</comment>
<keyword evidence="3 6" id="KW-0812">Transmembrane</keyword>
<feature type="transmembrane region" description="Helical" evidence="6">
    <location>
        <begin position="100"/>
        <end position="117"/>
    </location>
</feature>
<feature type="transmembrane region" description="Helical" evidence="6">
    <location>
        <begin position="12"/>
        <end position="40"/>
    </location>
</feature>
<keyword evidence="4 6" id="KW-1133">Transmembrane helix</keyword>
<evidence type="ECO:0000256" key="5">
    <source>
        <dbReference type="ARBA" id="ARBA00023136"/>
    </source>
</evidence>
<evidence type="ECO:0000256" key="2">
    <source>
        <dbReference type="ARBA" id="ARBA00022475"/>
    </source>
</evidence>
<keyword evidence="5 6" id="KW-0472">Membrane</keyword>
<dbReference type="AlphaFoldDB" id="A0A5D0CXX1"/>
<evidence type="ECO:0000256" key="3">
    <source>
        <dbReference type="ARBA" id="ARBA00022692"/>
    </source>
</evidence>
<comment type="subcellular location">
    <subcellularLocation>
        <location evidence="1">Cell membrane</location>
        <topology evidence="1">Multi-pass membrane protein</topology>
    </subcellularLocation>
</comment>
<feature type="transmembrane region" description="Helical" evidence="6">
    <location>
        <begin position="60"/>
        <end position="93"/>
    </location>
</feature>
<evidence type="ECO:0000256" key="6">
    <source>
        <dbReference type="SAM" id="Phobius"/>
    </source>
</evidence>
<dbReference type="OrthoDB" id="1653617at2"/>
<organism evidence="7 8">
    <name type="scientific">Paenibacillus faecis</name>
    <dbReference type="NCBI Taxonomy" id="862114"/>
    <lineage>
        <taxon>Bacteria</taxon>
        <taxon>Bacillati</taxon>
        <taxon>Bacillota</taxon>
        <taxon>Bacilli</taxon>
        <taxon>Bacillales</taxon>
        <taxon>Paenibacillaceae</taxon>
        <taxon>Paenibacillus</taxon>
    </lineage>
</organism>
<feature type="transmembrane region" description="Helical" evidence="6">
    <location>
        <begin position="129"/>
        <end position="147"/>
    </location>
</feature>
<dbReference type="Pfam" id="PF06081">
    <property type="entry name" value="ArAE_1"/>
    <property type="match status" value="1"/>
</dbReference>
<keyword evidence="8" id="KW-1185">Reference proteome</keyword>
<dbReference type="GO" id="GO:0005886">
    <property type="term" value="C:plasma membrane"/>
    <property type="evidence" value="ECO:0007669"/>
    <property type="project" value="UniProtKB-SubCell"/>
</dbReference>
<name>A0A5D0CXX1_9BACL</name>
<evidence type="ECO:0000313" key="8">
    <source>
        <dbReference type="Proteomes" id="UP000325218"/>
    </source>
</evidence>